<dbReference type="AlphaFoldDB" id="A0A137ZYJ3"/>
<feature type="transmembrane region" description="Helical" evidence="7">
    <location>
        <begin position="198"/>
        <end position="225"/>
    </location>
</feature>
<evidence type="ECO:0008006" key="12">
    <source>
        <dbReference type="Google" id="ProtNLM"/>
    </source>
</evidence>
<organism evidence="9 10">
    <name type="scientific">Tsukamurella pseudospumae</name>
    <dbReference type="NCBI Taxonomy" id="239498"/>
    <lineage>
        <taxon>Bacteria</taxon>
        <taxon>Bacillati</taxon>
        <taxon>Actinomycetota</taxon>
        <taxon>Actinomycetes</taxon>
        <taxon>Mycobacteriales</taxon>
        <taxon>Tsukamurellaceae</taxon>
        <taxon>Tsukamurella</taxon>
    </lineage>
</organism>
<gene>
    <name evidence="9" type="ORF">AXK60_15455</name>
    <name evidence="8" type="ORF">AXK61_16770</name>
</gene>
<dbReference type="InterPro" id="IPR019108">
    <property type="entry name" value="Caa3_assmbl_CtaG-rel"/>
</dbReference>
<comment type="subcellular location">
    <subcellularLocation>
        <location evidence="1">Cell membrane</location>
        <topology evidence="1">Multi-pass membrane protein</topology>
    </subcellularLocation>
</comment>
<feature type="transmembrane region" description="Helical" evidence="7">
    <location>
        <begin position="88"/>
        <end position="114"/>
    </location>
</feature>
<reference evidence="10" key="3">
    <citation type="submission" date="2016-02" db="EMBL/GenBank/DDBJ databases">
        <authorList>
            <person name="Wen L."/>
            <person name="He K."/>
            <person name="Yang H."/>
        </authorList>
    </citation>
    <scope>NUCLEOTIDE SEQUENCE [LARGE SCALE GENOMIC DNA]</scope>
    <source>
        <strain evidence="10">JCM 15929</strain>
    </source>
</reference>
<evidence type="ECO:0000256" key="1">
    <source>
        <dbReference type="ARBA" id="ARBA00004651"/>
    </source>
</evidence>
<reference evidence="9" key="2">
    <citation type="submission" date="2016-02" db="EMBL/GenBank/DDBJ databases">
        <authorList>
            <person name="Teng J.L."/>
            <person name="Yang Y."/>
            <person name="Huang Y."/>
            <person name="Guo F."/>
            <person name="Wei W."/>
            <person name="Chen J.H."/>
            <person name="Wong S.Y."/>
            <person name="Lau S.K."/>
            <person name="Woo P.C."/>
        </authorList>
    </citation>
    <scope>NUCLEOTIDE SEQUENCE</scope>
    <source>
        <strain evidence="9">JCM 15929</strain>
    </source>
</reference>
<dbReference type="EMBL" id="LSRE01000009">
    <property type="protein sequence ID" value="KXO99489.1"/>
    <property type="molecule type" value="Genomic_DNA"/>
</dbReference>
<evidence type="ECO:0000256" key="7">
    <source>
        <dbReference type="SAM" id="Phobius"/>
    </source>
</evidence>
<accession>A0A137ZYJ3</accession>
<evidence type="ECO:0000313" key="11">
    <source>
        <dbReference type="Proteomes" id="UP000070409"/>
    </source>
</evidence>
<comment type="caution">
    <text evidence="9">The sequence shown here is derived from an EMBL/GenBank/DDBJ whole genome shotgun (WGS) entry which is preliminary data.</text>
</comment>
<evidence type="ECO:0000256" key="3">
    <source>
        <dbReference type="ARBA" id="ARBA00022692"/>
    </source>
</evidence>
<dbReference type="EMBL" id="LSRF01000058">
    <property type="protein sequence ID" value="KXP03242.1"/>
    <property type="molecule type" value="Genomic_DNA"/>
</dbReference>
<evidence type="ECO:0000256" key="2">
    <source>
        <dbReference type="ARBA" id="ARBA00022475"/>
    </source>
</evidence>
<proteinExistence type="predicted"/>
<name>A0A137ZYJ3_9ACTN</name>
<sequence>MPEHAQRTYRSPVSIAVPASAWLHDWHFDALGVAAVLLAAAYLWAARGGPVPFVRRVAFTVVGCAAAVAIACGPITEYAPHLFWVRALQITLLLYVVPLGLASGMPVTVFGGLLSPARRSAALRALRSPLARVLGHPAVGSGLLLVTPWVLLFSGWNLAAMRNPALDLLTRCLLVGAGFVYFYTRVQADPVPRRYPQGLSLLITLVESLADGVLGIVVWLGPLLYTAHYAALGFSEDSMRLSQTVGAGMLWLLADLFGLPFLVILMFALRREDAARQVRVDAAEDARDAARADDEQAGGGAPSNGLWWESDPELASRYHR</sequence>
<dbReference type="Pfam" id="PF09678">
    <property type="entry name" value="Caa3_CtaG"/>
    <property type="match status" value="1"/>
</dbReference>
<feature type="transmembrane region" description="Helical" evidence="7">
    <location>
        <begin position="26"/>
        <end position="45"/>
    </location>
</feature>
<feature type="transmembrane region" description="Helical" evidence="7">
    <location>
        <begin position="245"/>
        <end position="269"/>
    </location>
</feature>
<feature type="transmembrane region" description="Helical" evidence="7">
    <location>
        <begin position="168"/>
        <end position="186"/>
    </location>
</feature>
<reference evidence="8 11" key="1">
    <citation type="submission" date="2016-02" db="EMBL/GenBank/DDBJ databases">
        <authorList>
            <person name="Teng J.L."/>
            <person name="Tang Y."/>
            <person name="Huang Y."/>
            <person name="Guo F."/>
            <person name="Wei W."/>
            <person name="Chen J.H."/>
            <person name="Wong S.Y."/>
            <person name="Lau S.K."/>
            <person name="Woo P.C."/>
        </authorList>
    </citation>
    <scope>NUCLEOTIDE SEQUENCE [LARGE SCALE GENOMIC DNA]</scope>
    <source>
        <strain evidence="8 11">JCM 13375</strain>
    </source>
</reference>
<evidence type="ECO:0000313" key="10">
    <source>
        <dbReference type="Proteomes" id="UP000070258"/>
    </source>
</evidence>
<feature type="region of interest" description="Disordered" evidence="6">
    <location>
        <begin position="289"/>
        <end position="320"/>
    </location>
</feature>
<keyword evidence="4 7" id="KW-1133">Transmembrane helix</keyword>
<keyword evidence="3 7" id="KW-0812">Transmembrane</keyword>
<dbReference type="Proteomes" id="UP000070258">
    <property type="component" value="Unassembled WGS sequence"/>
</dbReference>
<evidence type="ECO:0000313" key="9">
    <source>
        <dbReference type="EMBL" id="KXP03242.1"/>
    </source>
</evidence>
<feature type="transmembrane region" description="Helical" evidence="7">
    <location>
        <begin position="57"/>
        <end position="76"/>
    </location>
</feature>
<evidence type="ECO:0000256" key="5">
    <source>
        <dbReference type="ARBA" id="ARBA00023136"/>
    </source>
</evidence>
<evidence type="ECO:0000313" key="8">
    <source>
        <dbReference type="EMBL" id="KXO99489.1"/>
    </source>
</evidence>
<protein>
    <recommendedName>
        <fullName evidence="12">Copper resistance protein CopD</fullName>
    </recommendedName>
</protein>
<keyword evidence="11" id="KW-1185">Reference proteome</keyword>
<dbReference type="GO" id="GO:0005886">
    <property type="term" value="C:plasma membrane"/>
    <property type="evidence" value="ECO:0007669"/>
    <property type="project" value="UniProtKB-SubCell"/>
</dbReference>
<evidence type="ECO:0000256" key="6">
    <source>
        <dbReference type="SAM" id="MobiDB-lite"/>
    </source>
</evidence>
<dbReference type="Proteomes" id="UP000070409">
    <property type="component" value="Unassembled WGS sequence"/>
</dbReference>
<keyword evidence="5 7" id="KW-0472">Membrane</keyword>
<keyword evidence="2" id="KW-1003">Cell membrane</keyword>
<feature type="transmembrane region" description="Helical" evidence="7">
    <location>
        <begin position="134"/>
        <end position="156"/>
    </location>
</feature>
<dbReference type="STRING" id="239498.AXK60_15455"/>
<evidence type="ECO:0000256" key="4">
    <source>
        <dbReference type="ARBA" id="ARBA00022989"/>
    </source>
</evidence>